<organism evidence="2 3">
    <name type="scientific">Stephania japonica</name>
    <dbReference type="NCBI Taxonomy" id="461633"/>
    <lineage>
        <taxon>Eukaryota</taxon>
        <taxon>Viridiplantae</taxon>
        <taxon>Streptophyta</taxon>
        <taxon>Embryophyta</taxon>
        <taxon>Tracheophyta</taxon>
        <taxon>Spermatophyta</taxon>
        <taxon>Magnoliopsida</taxon>
        <taxon>Ranunculales</taxon>
        <taxon>Menispermaceae</taxon>
        <taxon>Menispermoideae</taxon>
        <taxon>Cissampelideae</taxon>
        <taxon>Stephania</taxon>
    </lineage>
</organism>
<dbReference type="EMBL" id="JBBNAE010000006">
    <property type="protein sequence ID" value="KAK9116346.1"/>
    <property type="molecule type" value="Genomic_DNA"/>
</dbReference>
<feature type="region of interest" description="Disordered" evidence="1">
    <location>
        <begin position="160"/>
        <end position="217"/>
    </location>
</feature>
<evidence type="ECO:0000313" key="2">
    <source>
        <dbReference type="EMBL" id="KAK9116346.1"/>
    </source>
</evidence>
<feature type="region of interest" description="Disordered" evidence="1">
    <location>
        <begin position="1"/>
        <end position="23"/>
    </location>
</feature>
<feature type="compositionally biased region" description="Basic and acidic residues" evidence="1">
    <location>
        <begin position="8"/>
        <end position="20"/>
    </location>
</feature>
<feature type="compositionally biased region" description="Basic and acidic residues" evidence="1">
    <location>
        <begin position="193"/>
        <end position="217"/>
    </location>
</feature>
<protein>
    <submittedName>
        <fullName evidence="2">Uncharacterized protein</fullName>
    </submittedName>
</protein>
<proteinExistence type="predicted"/>
<feature type="compositionally biased region" description="Basic and acidic residues" evidence="1">
    <location>
        <begin position="161"/>
        <end position="185"/>
    </location>
</feature>
<comment type="caution">
    <text evidence="2">The sequence shown here is derived from an EMBL/GenBank/DDBJ whole genome shotgun (WGS) entry which is preliminary data.</text>
</comment>
<keyword evidence="3" id="KW-1185">Reference proteome</keyword>
<sequence length="242" mass="27600">MGGQRRQGWLEKERRGEERRRRQWMSGAWAMRPSWSRGDVNGGAYRGDDGGVDRSRAEWRRRWRSGAEVKAEQRGDDGVEVMMVEETTMAEQQPPEGTTAEKRGLRKMAEQNLLLDWVRFLLPRKTSKNGGYLGHCFSYKQGMPHKKSLVTWEKAGVGISRRGEEVASRDEGEKVVKSYVERGESSGDDETSKEDHDGDGDHNESSSSESRGELVKKTKEGMMEMIIVKRMVMVMMIVIVKN</sequence>
<accession>A0AAP0IIU5</accession>
<gene>
    <name evidence="2" type="ORF">Sjap_015293</name>
</gene>
<name>A0AAP0IIU5_9MAGN</name>
<reference evidence="2 3" key="1">
    <citation type="submission" date="2024-01" db="EMBL/GenBank/DDBJ databases">
        <title>Genome assemblies of Stephania.</title>
        <authorList>
            <person name="Yang L."/>
        </authorList>
    </citation>
    <scope>NUCLEOTIDE SEQUENCE [LARGE SCALE GENOMIC DNA]</scope>
    <source>
        <strain evidence="2">QJT</strain>
        <tissue evidence="2">Leaf</tissue>
    </source>
</reference>
<dbReference type="AlphaFoldDB" id="A0AAP0IIU5"/>
<evidence type="ECO:0000313" key="3">
    <source>
        <dbReference type="Proteomes" id="UP001417504"/>
    </source>
</evidence>
<evidence type="ECO:0000256" key="1">
    <source>
        <dbReference type="SAM" id="MobiDB-lite"/>
    </source>
</evidence>
<dbReference type="Proteomes" id="UP001417504">
    <property type="component" value="Unassembled WGS sequence"/>
</dbReference>